<dbReference type="SMART" id="SM00554">
    <property type="entry name" value="FAS1"/>
    <property type="match status" value="1"/>
</dbReference>
<evidence type="ECO:0000256" key="4">
    <source>
        <dbReference type="ARBA" id="ARBA00022622"/>
    </source>
</evidence>
<evidence type="ECO:0000256" key="5">
    <source>
        <dbReference type="ARBA" id="ARBA00022729"/>
    </source>
</evidence>
<keyword evidence="4" id="KW-0336">GPI-anchor</keyword>
<dbReference type="PROSITE" id="PS50213">
    <property type="entry name" value="FAS1"/>
    <property type="match status" value="1"/>
</dbReference>
<dbReference type="EnsemblPlants" id="LPERR03G02040.1">
    <property type="protein sequence ID" value="LPERR03G02040.1"/>
    <property type="gene ID" value="LPERR03G02040"/>
</dbReference>
<dbReference type="InterPro" id="IPR000782">
    <property type="entry name" value="FAS1_domain"/>
</dbReference>
<evidence type="ECO:0000256" key="7">
    <source>
        <dbReference type="ARBA" id="ARBA00023288"/>
    </source>
</evidence>
<dbReference type="eggNOG" id="ENOG502QV96">
    <property type="taxonomic scope" value="Eukaryota"/>
</dbReference>
<dbReference type="Pfam" id="PF02469">
    <property type="entry name" value="Fasciclin"/>
    <property type="match status" value="1"/>
</dbReference>
<keyword evidence="7" id="KW-0449">Lipoprotein</keyword>
<proteinExistence type="inferred from homology"/>
<evidence type="ECO:0000313" key="11">
    <source>
        <dbReference type="EnsemblPlants" id="LPERR03G02040.1"/>
    </source>
</evidence>
<evidence type="ECO:0000259" key="10">
    <source>
        <dbReference type="PROSITE" id="PS50213"/>
    </source>
</evidence>
<keyword evidence="4" id="KW-0325">Glycoprotein</keyword>
<dbReference type="SUPFAM" id="SSF82153">
    <property type="entry name" value="FAS1 domain"/>
    <property type="match status" value="2"/>
</dbReference>
<reference evidence="12" key="2">
    <citation type="submission" date="2013-12" db="EMBL/GenBank/DDBJ databases">
        <authorList>
            <person name="Yu Y."/>
            <person name="Lee S."/>
            <person name="de Baynast K."/>
            <person name="Wissotski M."/>
            <person name="Liu L."/>
            <person name="Talag J."/>
            <person name="Goicoechea J."/>
            <person name="Angelova A."/>
            <person name="Jetty R."/>
            <person name="Kudrna D."/>
            <person name="Golser W."/>
            <person name="Rivera L."/>
            <person name="Zhang J."/>
            <person name="Wing R."/>
        </authorList>
    </citation>
    <scope>NUCLEOTIDE SEQUENCE</scope>
</reference>
<name>A0A0D9VP11_9ORYZ</name>
<accession>A0A0D9VP11</accession>
<keyword evidence="5 9" id="KW-0732">Signal</keyword>
<dbReference type="PANTHER" id="PTHR32382">
    <property type="entry name" value="FASCICLIN-LIKE ARABINOGALACTAN PROTEIN"/>
    <property type="match status" value="1"/>
</dbReference>
<evidence type="ECO:0000256" key="1">
    <source>
        <dbReference type="ARBA" id="ARBA00004609"/>
    </source>
</evidence>
<reference evidence="11 12" key="1">
    <citation type="submission" date="2012-08" db="EMBL/GenBank/DDBJ databases">
        <title>Oryza genome evolution.</title>
        <authorList>
            <person name="Wing R.A."/>
        </authorList>
    </citation>
    <scope>NUCLEOTIDE SEQUENCE</scope>
</reference>
<dbReference type="GO" id="GO:0005886">
    <property type="term" value="C:plasma membrane"/>
    <property type="evidence" value="ECO:0007669"/>
    <property type="project" value="UniProtKB-SubCell"/>
</dbReference>
<sequence>MASRLVAIVVFLACFAISSAIQGVNITAMLNGYPDYKQFNKYLSETKVCDEINAREAITLLVLGDGPMSTLVLDADQSLAGIKNALRLHAILDYFDPKKIRNLPDADTLTDTLYQAGGDAAGKMGNVKISLLDTGKIAFSSANPGGKYEATVVKTIKQMPYKLAIMEISAPIEFDGLFDTPSANNLTRILEKAGCKRFASLIATTGDVMKTYESAMEKGLTVFAPNDDAFDAKGAPDLGKMSKGDLATLLKFHALPSYNPKPSLKTVPHARALRTLASTASGKYNVTVDSQGDSVTINTGVDKSRVAATVIDDTPVCVLTVDSLLMPVELFGDAPAAAPSPDDAAPSPSPSSVADASPPAPPPADAPSKPADHKEVKASSAVVSRVSVLAAFAAAACFVVLI</sequence>
<evidence type="ECO:0000256" key="9">
    <source>
        <dbReference type="SAM" id="SignalP"/>
    </source>
</evidence>
<evidence type="ECO:0000256" key="6">
    <source>
        <dbReference type="ARBA" id="ARBA00023136"/>
    </source>
</evidence>
<dbReference type="Gene3D" id="2.30.180.10">
    <property type="entry name" value="FAS1 domain"/>
    <property type="match status" value="1"/>
</dbReference>
<feature type="chain" id="PRO_5002347667" description="FAS1 domain-containing protein" evidence="9">
    <location>
        <begin position="21"/>
        <end position="402"/>
    </location>
</feature>
<comment type="subcellular location">
    <subcellularLocation>
        <location evidence="1">Cell membrane</location>
        <topology evidence="1">Lipid-anchor</topology>
        <topology evidence="1">GPI-anchor</topology>
    </subcellularLocation>
</comment>
<evidence type="ECO:0000256" key="2">
    <source>
        <dbReference type="ARBA" id="ARBA00007843"/>
    </source>
</evidence>
<dbReference type="Gramene" id="LPERR03G02040.1">
    <property type="protein sequence ID" value="LPERR03G02040.1"/>
    <property type="gene ID" value="LPERR03G02040"/>
</dbReference>
<feature type="domain" description="FAS1" evidence="10">
    <location>
        <begin position="182"/>
        <end position="325"/>
    </location>
</feature>
<dbReference type="HOGENOM" id="CLU_036139_0_0_1"/>
<evidence type="ECO:0000256" key="3">
    <source>
        <dbReference type="ARBA" id="ARBA00022475"/>
    </source>
</evidence>
<protein>
    <recommendedName>
        <fullName evidence="10">FAS1 domain-containing protein</fullName>
    </recommendedName>
</protein>
<dbReference type="PANTHER" id="PTHR32382:SF7">
    <property type="entry name" value="ARABINOGALACTAN PROTEIN 8, PUTATIVE, EXPRESSED-RELATED"/>
    <property type="match status" value="1"/>
</dbReference>
<dbReference type="AlphaFoldDB" id="A0A0D9VP11"/>
<feature type="compositionally biased region" description="Low complexity" evidence="8">
    <location>
        <begin position="336"/>
        <end position="357"/>
    </location>
</feature>
<reference evidence="11" key="3">
    <citation type="submission" date="2015-04" db="UniProtKB">
        <authorList>
            <consortium name="EnsemblPlants"/>
        </authorList>
    </citation>
    <scope>IDENTIFICATION</scope>
</reference>
<dbReference type="InterPro" id="IPR033254">
    <property type="entry name" value="Plant_FLA"/>
</dbReference>
<keyword evidence="6" id="KW-0472">Membrane</keyword>
<comment type="similarity">
    <text evidence="2">Belongs to the fasciclin-like AGP family.</text>
</comment>
<organism evidence="11 12">
    <name type="scientific">Leersia perrieri</name>
    <dbReference type="NCBI Taxonomy" id="77586"/>
    <lineage>
        <taxon>Eukaryota</taxon>
        <taxon>Viridiplantae</taxon>
        <taxon>Streptophyta</taxon>
        <taxon>Embryophyta</taxon>
        <taxon>Tracheophyta</taxon>
        <taxon>Spermatophyta</taxon>
        <taxon>Magnoliopsida</taxon>
        <taxon>Liliopsida</taxon>
        <taxon>Poales</taxon>
        <taxon>Poaceae</taxon>
        <taxon>BOP clade</taxon>
        <taxon>Oryzoideae</taxon>
        <taxon>Oryzeae</taxon>
        <taxon>Oryzinae</taxon>
        <taxon>Leersia</taxon>
    </lineage>
</organism>
<evidence type="ECO:0000313" key="12">
    <source>
        <dbReference type="Proteomes" id="UP000032180"/>
    </source>
</evidence>
<evidence type="ECO:0000256" key="8">
    <source>
        <dbReference type="SAM" id="MobiDB-lite"/>
    </source>
</evidence>
<feature type="signal peptide" evidence="9">
    <location>
        <begin position="1"/>
        <end position="20"/>
    </location>
</feature>
<feature type="region of interest" description="Disordered" evidence="8">
    <location>
        <begin position="336"/>
        <end position="377"/>
    </location>
</feature>
<dbReference type="FunFam" id="2.30.180.10:FF:000008">
    <property type="entry name" value="Fasciclin-like arabinogalactan protein 10"/>
    <property type="match status" value="1"/>
</dbReference>
<dbReference type="GO" id="GO:0098552">
    <property type="term" value="C:side of membrane"/>
    <property type="evidence" value="ECO:0007669"/>
    <property type="project" value="UniProtKB-KW"/>
</dbReference>
<keyword evidence="3" id="KW-1003">Cell membrane</keyword>
<dbReference type="Proteomes" id="UP000032180">
    <property type="component" value="Chromosome 3"/>
</dbReference>
<dbReference type="STRING" id="77586.A0A0D9VP11"/>
<keyword evidence="12" id="KW-1185">Reference proteome</keyword>
<dbReference type="InterPro" id="IPR036378">
    <property type="entry name" value="FAS1_dom_sf"/>
</dbReference>